<organism evidence="2 3">
    <name type="scientific">Massilia norwichensis</name>
    <dbReference type="NCBI Taxonomy" id="1442366"/>
    <lineage>
        <taxon>Bacteria</taxon>
        <taxon>Pseudomonadati</taxon>
        <taxon>Pseudomonadota</taxon>
        <taxon>Betaproteobacteria</taxon>
        <taxon>Burkholderiales</taxon>
        <taxon>Oxalobacteraceae</taxon>
        <taxon>Telluria group</taxon>
        <taxon>Massilia</taxon>
    </lineage>
</organism>
<dbReference type="Pfam" id="PF12697">
    <property type="entry name" value="Abhydrolase_6"/>
    <property type="match status" value="1"/>
</dbReference>
<name>A0ABT2AAU3_9BURK</name>
<dbReference type="EMBL" id="JANUGX010000024">
    <property type="protein sequence ID" value="MCS0591192.1"/>
    <property type="molecule type" value="Genomic_DNA"/>
</dbReference>
<dbReference type="PANTHER" id="PTHR10992">
    <property type="entry name" value="METHYLESTERASE FAMILY MEMBER"/>
    <property type="match status" value="1"/>
</dbReference>
<dbReference type="Proteomes" id="UP001205560">
    <property type="component" value="Unassembled WGS sequence"/>
</dbReference>
<proteinExistence type="predicted"/>
<evidence type="ECO:0000313" key="2">
    <source>
        <dbReference type="EMBL" id="MCS0591192.1"/>
    </source>
</evidence>
<comment type="caution">
    <text evidence="2">The sequence shown here is derived from an EMBL/GenBank/DDBJ whole genome shotgun (WGS) entry which is preliminary data.</text>
</comment>
<dbReference type="Gene3D" id="3.40.50.1820">
    <property type="entry name" value="alpha/beta hydrolase"/>
    <property type="match status" value="1"/>
</dbReference>
<accession>A0ABT2AAU3</accession>
<dbReference type="PANTHER" id="PTHR10992:SF872">
    <property type="entry name" value="METHYLESTERASE 11, CHLOROPLASTIC-RELATED"/>
    <property type="match status" value="1"/>
</dbReference>
<evidence type="ECO:0000313" key="3">
    <source>
        <dbReference type="Proteomes" id="UP001205560"/>
    </source>
</evidence>
<reference evidence="2 3" key="1">
    <citation type="submission" date="2022-08" db="EMBL/GenBank/DDBJ databases">
        <title>Reclassification of Massilia species as members of the genera Telluria, Duganella, Pseudoduganella, Mokoshia gen. nov. and Zemynaea gen. nov. using orthogonal and non-orthogonal genome-based approaches.</title>
        <authorList>
            <person name="Bowman J.P."/>
        </authorList>
    </citation>
    <scope>NUCLEOTIDE SEQUENCE [LARGE SCALE GENOMIC DNA]</scope>
    <source>
        <strain evidence="2 3">LMG 28164</strain>
    </source>
</reference>
<gene>
    <name evidence="2" type="ORF">NX782_18550</name>
</gene>
<dbReference type="InterPro" id="IPR029058">
    <property type="entry name" value="AB_hydrolase_fold"/>
</dbReference>
<sequence length="277" mass="30210">MSWKTMDRRSFGATTLGLLIGQATAAKATGMSLVRAPTDTPKTFVLVHGAWYGGWCWEKVAQDLRAQGHKVTTPTCPGLGEHAHLLSKDISLTTFITSITNHILYENLNDVILVGSGFGGVVISGVADRIPTQLKSLVYVDAMVLESGMSVFEGQPAAVTKKRLEQVAAQGKGVAIPVPPVNKDSYRGADSITLAWMRMRLAPQPVGTYQEKLVLNNPLGNGVPRTYVDCTASPFEPLVEVKKNLKREKSWNWVELATHHDPMITEPRMLSSFLAQV</sequence>
<feature type="domain" description="AB hydrolase-1" evidence="1">
    <location>
        <begin position="44"/>
        <end position="267"/>
    </location>
</feature>
<dbReference type="RefSeq" id="WP_258846962.1">
    <property type="nucleotide sequence ID" value="NZ_JANUGX010000024.1"/>
</dbReference>
<dbReference type="SUPFAM" id="SSF53474">
    <property type="entry name" value="alpha/beta-Hydrolases"/>
    <property type="match status" value="1"/>
</dbReference>
<protein>
    <submittedName>
        <fullName evidence="2">Alpha/beta fold hydrolase</fullName>
    </submittedName>
</protein>
<dbReference type="InterPro" id="IPR045889">
    <property type="entry name" value="MES/HNL"/>
</dbReference>
<dbReference type="InterPro" id="IPR000073">
    <property type="entry name" value="AB_hydrolase_1"/>
</dbReference>
<evidence type="ECO:0000259" key="1">
    <source>
        <dbReference type="Pfam" id="PF12697"/>
    </source>
</evidence>
<keyword evidence="3" id="KW-1185">Reference proteome</keyword>
<keyword evidence="2" id="KW-0378">Hydrolase</keyword>
<dbReference type="GO" id="GO:0016787">
    <property type="term" value="F:hydrolase activity"/>
    <property type="evidence" value="ECO:0007669"/>
    <property type="project" value="UniProtKB-KW"/>
</dbReference>